<dbReference type="CDD" id="cd00496">
    <property type="entry name" value="PheRS_alpha_core"/>
    <property type="match status" value="1"/>
</dbReference>
<keyword evidence="7" id="KW-0479">Metal-binding</keyword>
<dbReference type="Pfam" id="PF18553">
    <property type="entry name" value="PheRS_DBD3"/>
    <property type="match status" value="1"/>
</dbReference>
<dbReference type="EMBL" id="JAHRIM010030524">
    <property type="protein sequence ID" value="MEQ2264650.1"/>
    <property type="molecule type" value="Genomic_DNA"/>
</dbReference>
<evidence type="ECO:0000256" key="8">
    <source>
        <dbReference type="ARBA" id="ARBA00022741"/>
    </source>
</evidence>
<keyword evidence="6" id="KW-0436">Ligase</keyword>
<evidence type="ECO:0000256" key="1">
    <source>
        <dbReference type="ARBA" id="ARBA00004496"/>
    </source>
</evidence>
<evidence type="ECO:0000259" key="14">
    <source>
        <dbReference type="PROSITE" id="PS50862"/>
    </source>
</evidence>
<dbReference type="SUPFAM" id="SSF46785">
    <property type="entry name" value="Winged helix' DNA-binding domain"/>
    <property type="match status" value="1"/>
</dbReference>
<name>A0ABV0W5T8_9TELE</name>
<evidence type="ECO:0000256" key="2">
    <source>
        <dbReference type="ARBA" id="ARBA00006703"/>
    </source>
</evidence>
<feature type="domain" description="Aminoacyl-transfer RNA synthetases class-II family profile" evidence="14">
    <location>
        <begin position="198"/>
        <end position="431"/>
    </location>
</feature>
<evidence type="ECO:0000256" key="12">
    <source>
        <dbReference type="ARBA" id="ARBA00023146"/>
    </source>
</evidence>
<sequence length="490" mass="55656">MADTGVVETLLQRIEKVDGGVDSLGVAASLGVDHQVIVGAVKSLQALGDVISAELRSSKHWELTEEGTEIAEQGSHEARVFNSILLEGLPQAELMKLSFGKIGFSKAMSNKWIRVDKSYEGGPRIFRTVESIEDQVREKLLLVKQGNAAQLDEKEKNELKKRKLLAEVDSWKEKKFKPYNFEAMGVAPNCGHLHPLMKVRTQFRQIFLEMGFSEMPTNNFIESSFWNFDSLYQPQQHPARDQHDTFFLSDPALAHEFPLEYLERVKKVHSEGGYGSQGYKYDWKMEEAQKNILRTHTTAVSARMLYKLAQQEKFTPVKYFSIDRVFRNETLDATHLAEFHQIEGVVADKDLTLGHLMGVLHQFFTKLGITKLRFKPAYNPYTEPSMEVFSYHEGLKKWVEVGNSGVFRPEMLLPMGLPEDVSVIAWGLSLESPPSMQTPAGSVFFLLTQPSPLIRRPTMIKYGINNIRELVGHKVNLQMVYDSPICRLDS</sequence>
<dbReference type="PANTHER" id="PTHR11538:SF40">
    <property type="entry name" value="PHENYLALANINE--TRNA LIGASE ALPHA SUBUNIT"/>
    <property type="match status" value="1"/>
</dbReference>
<dbReference type="EC" id="6.1.1.20" evidence="3"/>
<protein>
    <recommendedName>
        <fullName evidence="4">Phenylalanine--tRNA ligase alpha subunit</fullName>
        <ecNumber evidence="3">6.1.1.20</ecNumber>
    </recommendedName>
    <alternativeName>
        <fullName evidence="13">Phenylalanyl-tRNA synthetase alpha subunit</fullName>
    </alternativeName>
</protein>
<evidence type="ECO:0000313" key="16">
    <source>
        <dbReference type="Proteomes" id="UP001444071"/>
    </source>
</evidence>
<evidence type="ECO:0000256" key="11">
    <source>
        <dbReference type="ARBA" id="ARBA00022917"/>
    </source>
</evidence>
<evidence type="ECO:0000256" key="13">
    <source>
        <dbReference type="ARBA" id="ARBA00030612"/>
    </source>
</evidence>
<reference evidence="15 16" key="1">
    <citation type="submission" date="2021-06" db="EMBL/GenBank/DDBJ databases">
        <authorList>
            <person name="Palmer J.M."/>
        </authorList>
    </citation>
    <scope>NUCLEOTIDE SEQUENCE [LARGE SCALE GENOMIC DNA]</scope>
    <source>
        <strain evidence="15 16">XR_2019</strain>
        <tissue evidence="15">Muscle</tissue>
    </source>
</reference>
<dbReference type="PROSITE" id="PS50862">
    <property type="entry name" value="AA_TRNA_LIGASE_II"/>
    <property type="match status" value="1"/>
</dbReference>
<evidence type="ECO:0000256" key="6">
    <source>
        <dbReference type="ARBA" id="ARBA00022598"/>
    </source>
</evidence>
<dbReference type="Pfam" id="PF18552">
    <property type="entry name" value="PheRS_DBD1"/>
    <property type="match status" value="1"/>
</dbReference>
<dbReference type="Gene3D" id="3.30.1370.240">
    <property type="match status" value="1"/>
</dbReference>
<dbReference type="Gene3D" id="1.10.10.2320">
    <property type="match status" value="1"/>
</dbReference>
<evidence type="ECO:0000256" key="4">
    <source>
        <dbReference type="ARBA" id="ARBA00015409"/>
    </source>
</evidence>
<dbReference type="InterPro" id="IPR036390">
    <property type="entry name" value="WH_DNA-bd_sf"/>
</dbReference>
<dbReference type="PANTHER" id="PTHR11538">
    <property type="entry name" value="PHENYLALANYL-TRNA SYNTHETASE"/>
    <property type="match status" value="1"/>
</dbReference>
<dbReference type="Gene3D" id="3.30.930.10">
    <property type="entry name" value="Bira Bifunctional Protein, Domain 2"/>
    <property type="match status" value="1"/>
</dbReference>
<evidence type="ECO:0000256" key="3">
    <source>
        <dbReference type="ARBA" id="ARBA00012814"/>
    </source>
</evidence>
<comment type="subcellular location">
    <subcellularLocation>
        <location evidence="1">Cytoplasm</location>
    </subcellularLocation>
</comment>
<dbReference type="InterPro" id="IPR040725">
    <property type="entry name" value="PheRS_DBD3"/>
</dbReference>
<keyword evidence="10" id="KW-0460">Magnesium</keyword>
<dbReference type="InterPro" id="IPR004529">
    <property type="entry name" value="Phe-tRNA-synth_IIc_asu"/>
</dbReference>
<comment type="caution">
    <text evidence="15">The sequence shown here is derived from an EMBL/GenBank/DDBJ whole genome shotgun (WGS) entry which is preliminary data.</text>
</comment>
<accession>A0ABV0W5T8</accession>
<dbReference type="SUPFAM" id="SSF55681">
    <property type="entry name" value="Class II aaRS and biotin synthetases"/>
    <property type="match status" value="1"/>
</dbReference>
<dbReference type="Proteomes" id="UP001444071">
    <property type="component" value="Unassembled WGS sequence"/>
</dbReference>
<dbReference type="Pfam" id="PF01409">
    <property type="entry name" value="tRNA-synt_2d"/>
    <property type="match status" value="1"/>
</dbReference>
<gene>
    <name evidence="15" type="ORF">XENORESO_015320</name>
</gene>
<dbReference type="NCBIfam" id="NF003210">
    <property type="entry name" value="PRK04172.1"/>
    <property type="match status" value="1"/>
</dbReference>
<evidence type="ECO:0000313" key="15">
    <source>
        <dbReference type="EMBL" id="MEQ2264650.1"/>
    </source>
</evidence>
<dbReference type="Gene3D" id="1.10.10.2330">
    <property type="match status" value="1"/>
</dbReference>
<evidence type="ECO:0000256" key="9">
    <source>
        <dbReference type="ARBA" id="ARBA00022840"/>
    </source>
</evidence>
<dbReference type="InterPro" id="IPR045864">
    <property type="entry name" value="aa-tRNA-synth_II/BPL/LPL"/>
</dbReference>
<keyword evidence="12" id="KW-0030">Aminoacyl-tRNA synthetase</keyword>
<keyword evidence="5" id="KW-0963">Cytoplasm</keyword>
<evidence type="ECO:0000256" key="10">
    <source>
        <dbReference type="ARBA" id="ARBA00022842"/>
    </source>
</evidence>
<organism evidence="15 16">
    <name type="scientific">Xenotaenia resolanae</name>
    <dbReference type="NCBI Taxonomy" id="208358"/>
    <lineage>
        <taxon>Eukaryota</taxon>
        <taxon>Metazoa</taxon>
        <taxon>Chordata</taxon>
        <taxon>Craniata</taxon>
        <taxon>Vertebrata</taxon>
        <taxon>Euteleostomi</taxon>
        <taxon>Actinopterygii</taxon>
        <taxon>Neopterygii</taxon>
        <taxon>Teleostei</taxon>
        <taxon>Neoteleostei</taxon>
        <taxon>Acanthomorphata</taxon>
        <taxon>Ovalentaria</taxon>
        <taxon>Atherinomorphae</taxon>
        <taxon>Cyprinodontiformes</taxon>
        <taxon>Goodeidae</taxon>
        <taxon>Xenotaenia</taxon>
    </lineage>
</organism>
<dbReference type="InterPro" id="IPR002319">
    <property type="entry name" value="Phenylalanyl-tRNA_Synthase"/>
</dbReference>
<proteinExistence type="inferred from homology"/>
<evidence type="ECO:0000256" key="7">
    <source>
        <dbReference type="ARBA" id="ARBA00022723"/>
    </source>
</evidence>
<keyword evidence="16" id="KW-1185">Reference proteome</keyword>
<keyword evidence="8" id="KW-0547">Nucleotide-binding</keyword>
<dbReference type="NCBIfam" id="TIGR00468">
    <property type="entry name" value="pheS"/>
    <property type="match status" value="1"/>
</dbReference>
<dbReference type="InterPro" id="IPR040724">
    <property type="entry name" value="PheRS_DBD1"/>
</dbReference>
<comment type="similarity">
    <text evidence="2">Belongs to the class-II aminoacyl-tRNA synthetase family. Phe-tRNA synthetase alpha subunit type 2 subfamily.</text>
</comment>
<evidence type="ECO:0000256" key="5">
    <source>
        <dbReference type="ARBA" id="ARBA00022490"/>
    </source>
</evidence>
<dbReference type="Pfam" id="PF18554">
    <property type="entry name" value="PheRS_DBD2"/>
    <property type="match status" value="1"/>
</dbReference>
<dbReference type="InterPro" id="IPR006195">
    <property type="entry name" value="aa-tRNA-synth_II"/>
</dbReference>
<keyword evidence="9" id="KW-0067">ATP-binding</keyword>
<dbReference type="InterPro" id="IPR040586">
    <property type="entry name" value="PheRS_DBD2"/>
</dbReference>
<keyword evidence="11" id="KW-0648">Protein biosynthesis</keyword>